<feature type="domain" description="T6SS Phospholipase effector Tle1-like catalytic" evidence="1">
    <location>
        <begin position="46"/>
        <end position="298"/>
    </location>
</feature>
<dbReference type="PANTHER" id="PTHR33840:SF1">
    <property type="entry name" value="TLE1 PHOSPHOLIPASE DOMAIN-CONTAINING PROTEIN"/>
    <property type="match status" value="1"/>
</dbReference>
<evidence type="ECO:0000313" key="2">
    <source>
        <dbReference type="EMBL" id="MBV7378726.1"/>
    </source>
</evidence>
<dbReference type="InterPro" id="IPR018712">
    <property type="entry name" value="Tle1-like_cat"/>
</dbReference>
<dbReference type="PANTHER" id="PTHR33840">
    <property type="match status" value="1"/>
</dbReference>
<comment type="caution">
    <text evidence="2">The sequence shown here is derived from an EMBL/GenBank/DDBJ whole genome shotgun (WGS) entry which is preliminary data.</text>
</comment>
<keyword evidence="3" id="KW-1185">Reference proteome</keyword>
<dbReference type="Proteomes" id="UP000756530">
    <property type="component" value="Unassembled WGS sequence"/>
</dbReference>
<reference evidence="2 3" key="1">
    <citation type="submission" date="2021-05" db="EMBL/GenBank/DDBJ databases">
        <title>Culturable bacteria isolated from Daya Bay.</title>
        <authorList>
            <person name="Zheng W."/>
            <person name="Yu S."/>
            <person name="Huang Y."/>
        </authorList>
    </citation>
    <scope>NUCLEOTIDE SEQUENCE [LARGE SCALE GENOMIC DNA]</scope>
    <source>
        <strain evidence="2 3">DP4N28-5</strain>
    </source>
</reference>
<evidence type="ECO:0000259" key="1">
    <source>
        <dbReference type="Pfam" id="PF09994"/>
    </source>
</evidence>
<dbReference type="EMBL" id="JAHUZE010000002">
    <property type="protein sequence ID" value="MBV7378726.1"/>
    <property type="molecule type" value="Genomic_DNA"/>
</dbReference>
<protein>
    <submittedName>
        <fullName evidence="2">DUF2235 domain-containing protein</fullName>
    </submittedName>
</protein>
<evidence type="ECO:0000313" key="3">
    <source>
        <dbReference type="Proteomes" id="UP000756530"/>
    </source>
</evidence>
<name>A0ABS6T0H3_9RHOB</name>
<sequence>MSLRRRLNRALHGLTDGGFTRLRKWFRGKVLWAGAQTVTREPVTHVIVLDGTMSTLDAGRETNAGLVYRMMDEMRRRGTAPRVSVYYEAGIQWRNWRSAWPVATGKGIDSQIRRAYGVLASRYRPGDRIFLFGYSRGAFAVRSLAGMIDRVGLLRPEAATERNVLTAYRHYEAHEVSAAGRAFAQVHCHGHVEIEMIGVWDTVKALGLRWPVIWRLFEKQHRFHNASLGLNVRHGYHALARDETRKAYDPLLWRTYGEFPGRIEQVWFPGTHGDVGGQLGGFEPARPLAWVSLNWMLARAEEAGLPLPDDWHTRFPANPDAPSMGRNHGWGKFFVLRGVRRRGYDPSEADWQPNMVATGQNFATEAEA</sequence>
<accession>A0ABS6T0H3</accession>
<proteinExistence type="predicted"/>
<organism evidence="2 3">
    <name type="scientific">Maritimibacter dapengensis</name>
    <dbReference type="NCBI Taxonomy" id="2836868"/>
    <lineage>
        <taxon>Bacteria</taxon>
        <taxon>Pseudomonadati</taxon>
        <taxon>Pseudomonadota</taxon>
        <taxon>Alphaproteobacteria</taxon>
        <taxon>Rhodobacterales</taxon>
        <taxon>Roseobacteraceae</taxon>
        <taxon>Maritimibacter</taxon>
    </lineage>
</organism>
<dbReference type="RefSeq" id="WP_218391909.1">
    <property type="nucleotide sequence ID" value="NZ_JAHUZE010000002.1"/>
</dbReference>
<dbReference type="Pfam" id="PF09994">
    <property type="entry name" value="T6SS_Tle1-like_cat"/>
    <property type="match status" value="1"/>
</dbReference>
<gene>
    <name evidence="2" type="ORF">KJP28_07285</name>
</gene>